<evidence type="ECO:0000313" key="2">
    <source>
        <dbReference type="Proteomes" id="UP000266649"/>
    </source>
</evidence>
<reference evidence="1 2" key="1">
    <citation type="submission" date="2018-09" db="EMBL/GenBank/DDBJ databases">
        <title>Gemmobacter lutimaris sp. nov., a marine bacterium isolated from tidal flat.</title>
        <authorList>
            <person name="Lee D.W."/>
            <person name="Yoo Y."/>
            <person name="Kim J.-J."/>
            <person name="Kim B.S."/>
        </authorList>
    </citation>
    <scope>NUCLEOTIDE SEQUENCE [LARGE SCALE GENOMIC DNA]</scope>
    <source>
        <strain evidence="1 2">YJ-T1-11</strain>
    </source>
</reference>
<dbReference type="AlphaFoldDB" id="A0A398BTS3"/>
<dbReference type="EMBL" id="QXXQ01000005">
    <property type="protein sequence ID" value="RID91858.1"/>
    <property type="molecule type" value="Genomic_DNA"/>
</dbReference>
<accession>A0A398BTS3</accession>
<gene>
    <name evidence="1" type="ORF">D2N39_11515</name>
</gene>
<keyword evidence="2" id="KW-1185">Reference proteome</keyword>
<comment type="caution">
    <text evidence="1">The sequence shown here is derived from an EMBL/GenBank/DDBJ whole genome shotgun (WGS) entry which is preliminary data.</text>
</comment>
<name>A0A398BTS3_9RHOB</name>
<organism evidence="1 2">
    <name type="scientific">Gemmobacter lutimaris</name>
    <dbReference type="NCBI Taxonomy" id="2306023"/>
    <lineage>
        <taxon>Bacteria</taxon>
        <taxon>Pseudomonadati</taxon>
        <taxon>Pseudomonadota</taxon>
        <taxon>Alphaproteobacteria</taxon>
        <taxon>Rhodobacterales</taxon>
        <taxon>Paracoccaceae</taxon>
        <taxon>Gemmobacter</taxon>
    </lineage>
</organism>
<dbReference type="RefSeq" id="WP_119134919.1">
    <property type="nucleotide sequence ID" value="NZ_QXXQ01000005.1"/>
</dbReference>
<sequence>MTARPDFDHNLSTDCPVPIKAKITAYMRAVEQWAFKGAQHPEDHAAIEMNLKAARYNLEQTIQSALKRAAK</sequence>
<evidence type="ECO:0000313" key="1">
    <source>
        <dbReference type="EMBL" id="RID91858.1"/>
    </source>
</evidence>
<proteinExistence type="predicted"/>
<dbReference type="Proteomes" id="UP000266649">
    <property type="component" value="Unassembled WGS sequence"/>
</dbReference>
<protein>
    <submittedName>
        <fullName evidence="1">Uncharacterized protein</fullName>
    </submittedName>
</protein>